<organism evidence="1 2">
    <name type="scientific">Portunus trituberculatus</name>
    <name type="common">Swimming crab</name>
    <name type="synonym">Neptunus trituberculatus</name>
    <dbReference type="NCBI Taxonomy" id="210409"/>
    <lineage>
        <taxon>Eukaryota</taxon>
        <taxon>Metazoa</taxon>
        <taxon>Ecdysozoa</taxon>
        <taxon>Arthropoda</taxon>
        <taxon>Crustacea</taxon>
        <taxon>Multicrustacea</taxon>
        <taxon>Malacostraca</taxon>
        <taxon>Eumalacostraca</taxon>
        <taxon>Eucarida</taxon>
        <taxon>Decapoda</taxon>
        <taxon>Pleocyemata</taxon>
        <taxon>Brachyura</taxon>
        <taxon>Eubrachyura</taxon>
        <taxon>Portunoidea</taxon>
        <taxon>Portunidae</taxon>
        <taxon>Portuninae</taxon>
        <taxon>Portunus</taxon>
    </lineage>
</organism>
<protein>
    <recommendedName>
        <fullName evidence="3">Peptidase A2 domain-containing protein</fullName>
    </recommendedName>
</protein>
<accession>A0A5B7F3P8</accession>
<keyword evidence="2" id="KW-1185">Reference proteome</keyword>
<evidence type="ECO:0000313" key="1">
    <source>
        <dbReference type="EMBL" id="MPC40255.1"/>
    </source>
</evidence>
<dbReference type="Proteomes" id="UP000324222">
    <property type="component" value="Unassembled WGS sequence"/>
</dbReference>
<reference evidence="1 2" key="1">
    <citation type="submission" date="2019-05" db="EMBL/GenBank/DDBJ databases">
        <title>Another draft genome of Portunus trituberculatus and its Hox gene families provides insights of decapod evolution.</title>
        <authorList>
            <person name="Jeong J.-H."/>
            <person name="Song I."/>
            <person name="Kim S."/>
            <person name="Choi T."/>
            <person name="Kim D."/>
            <person name="Ryu S."/>
            <person name="Kim W."/>
        </authorList>
    </citation>
    <scope>NUCLEOTIDE SEQUENCE [LARGE SCALE GENOMIC DNA]</scope>
    <source>
        <tissue evidence="1">Muscle</tissue>
    </source>
</reference>
<evidence type="ECO:0008006" key="3">
    <source>
        <dbReference type="Google" id="ProtNLM"/>
    </source>
</evidence>
<dbReference type="AlphaFoldDB" id="A0A5B7F3P8"/>
<name>A0A5B7F3P8_PORTR</name>
<dbReference type="EMBL" id="VSRR010004631">
    <property type="protein sequence ID" value="MPC40255.1"/>
    <property type="molecule type" value="Genomic_DNA"/>
</dbReference>
<sequence length="63" mass="6799">MLPDIGADENIIGPRHLRHIGLSTSYLNPPPDAPRFTADGSVMKPALGSFLVDLKVKDNTTRA</sequence>
<comment type="caution">
    <text evidence="1">The sequence shown here is derived from an EMBL/GenBank/DDBJ whole genome shotgun (WGS) entry which is preliminary data.</text>
</comment>
<proteinExistence type="predicted"/>
<evidence type="ECO:0000313" key="2">
    <source>
        <dbReference type="Proteomes" id="UP000324222"/>
    </source>
</evidence>
<gene>
    <name evidence="1" type="ORF">E2C01_033811</name>
</gene>